<dbReference type="AlphaFoldDB" id="A0A943YY45"/>
<dbReference type="Proteomes" id="UP000727506">
    <property type="component" value="Unassembled WGS sequence"/>
</dbReference>
<organism evidence="2 3">
    <name type="scientific">Slackia piriformis</name>
    <dbReference type="NCBI Taxonomy" id="626934"/>
    <lineage>
        <taxon>Bacteria</taxon>
        <taxon>Bacillati</taxon>
        <taxon>Actinomycetota</taxon>
        <taxon>Coriobacteriia</taxon>
        <taxon>Eggerthellales</taxon>
        <taxon>Eggerthellaceae</taxon>
        <taxon>Slackia</taxon>
    </lineage>
</organism>
<accession>A0A943YY45</accession>
<comment type="caution">
    <text evidence="2">The sequence shown here is derived from an EMBL/GenBank/DDBJ whole genome shotgun (WGS) entry which is preliminary data.</text>
</comment>
<evidence type="ECO:0000259" key="1">
    <source>
        <dbReference type="PROSITE" id="PS51186"/>
    </source>
</evidence>
<dbReference type="Pfam" id="PF00583">
    <property type="entry name" value="Acetyltransf_1"/>
    <property type="match status" value="1"/>
</dbReference>
<proteinExistence type="predicted"/>
<dbReference type="GO" id="GO:0016747">
    <property type="term" value="F:acyltransferase activity, transferring groups other than amino-acyl groups"/>
    <property type="evidence" value="ECO:0007669"/>
    <property type="project" value="InterPro"/>
</dbReference>
<dbReference type="PROSITE" id="PS51186">
    <property type="entry name" value="GNAT"/>
    <property type="match status" value="1"/>
</dbReference>
<dbReference type="CDD" id="cd04301">
    <property type="entry name" value="NAT_SF"/>
    <property type="match status" value="1"/>
</dbReference>
<feature type="domain" description="N-acetyltransferase" evidence="1">
    <location>
        <begin position="1"/>
        <end position="124"/>
    </location>
</feature>
<dbReference type="Gene3D" id="3.40.630.30">
    <property type="match status" value="1"/>
</dbReference>
<evidence type="ECO:0000313" key="3">
    <source>
        <dbReference type="Proteomes" id="UP000727506"/>
    </source>
</evidence>
<name>A0A943YY45_9ACTN</name>
<gene>
    <name evidence="2" type="ORF">KH142_00460</name>
</gene>
<evidence type="ECO:0000313" key="2">
    <source>
        <dbReference type="EMBL" id="MBS6939962.1"/>
    </source>
</evidence>
<dbReference type="SUPFAM" id="SSF55729">
    <property type="entry name" value="Acyl-CoA N-acyltransferases (Nat)"/>
    <property type="match status" value="1"/>
</dbReference>
<reference evidence="2" key="1">
    <citation type="submission" date="2021-02" db="EMBL/GenBank/DDBJ databases">
        <title>Infant gut strain persistence is associated with maternal origin, phylogeny, and functional potential including surface adhesion and iron acquisition.</title>
        <authorList>
            <person name="Lou Y.C."/>
        </authorList>
    </citation>
    <scope>NUCLEOTIDE SEQUENCE</scope>
    <source>
        <strain evidence="2">L2_039_000G1_dasL2_039_000G1_concoct_11</strain>
    </source>
</reference>
<dbReference type="InterPro" id="IPR016181">
    <property type="entry name" value="Acyl_CoA_acyltransferase"/>
</dbReference>
<protein>
    <submittedName>
        <fullName evidence="2">GNAT family N-acetyltransferase</fullName>
    </submittedName>
</protein>
<dbReference type="EMBL" id="JAGZSV010000003">
    <property type="protein sequence ID" value="MBS6939962.1"/>
    <property type="molecule type" value="Genomic_DNA"/>
</dbReference>
<sequence length="128" mass="13737">MELGRKAGMGTLEGFDETLVACLEDGTIAGFCRVRTIEGVAYINPIVVDESLRRCGIGTTLMDAAQSAHGELRFVARGCAVPFYRALGCDEVPWSDIDPAIACDCDECAGFDSCRPIPMRMQAGGRRA</sequence>
<dbReference type="InterPro" id="IPR000182">
    <property type="entry name" value="GNAT_dom"/>
</dbReference>